<evidence type="ECO:0000256" key="2">
    <source>
        <dbReference type="SAM" id="MobiDB-lite"/>
    </source>
</evidence>
<name>A0A6M2DLR2_XENCH</name>
<keyword evidence="1" id="KW-0694">RNA-binding</keyword>
<dbReference type="GO" id="GO:0005730">
    <property type="term" value="C:nucleolus"/>
    <property type="evidence" value="ECO:0007669"/>
    <property type="project" value="TreeGrafter"/>
</dbReference>
<feature type="domain" description="PUM-HD" evidence="3">
    <location>
        <begin position="106"/>
        <end position="464"/>
    </location>
</feature>
<dbReference type="Pfam" id="PF08144">
    <property type="entry name" value="CPL"/>
    <property type="match status" value="1"/>
</dbReference>
<dbReference type="InterPro" id="IPR033133">
    <property type="entry name" value="PUM-HD"/>
</dbReference>
<organism evidence="4">
    <name type="scientific">Xenopsylla cheopis</name>
    <name type="common">Oriental rat flea</name>
    <name type="synonym">Pulex cheopis</name>
    <dbReference type="NCBI Taxonomy" id="163159"/>
    <lineage>
        <taxon>Eukaryota</taxon>
        <taxon>Metazoa</taxon>
        <taxon>Ecdysozoa</taxon>
        <taxon>Arthropoda</taxon>
        <taxon>Hexapoda</taxon>
        <taxon>Insecta</taxon>
        <taxon>Pterygota</taxon>
        <taxon>Neoptera</taxon>
        <taxon>Endopterygota</taxon>
        <taxon>Siphonaptera</taxon>
        <taxon>Pulicidae</taxon>
        <taxon>Xenopsyllinae</taxon>
        <taxon>Xenopsylla</taxon>
    </lineage>
</organism>
<dbReference type="EMBL" id="GIIL01003519">
    <property type="protein sequence ID" value="NOV47245.1"/>
    <property type="molecule type" value="Transcribed_RNA"/>
</dbReference>
<dbReference type="PANTHER" id="PTHR13389:SF0">
    <property type="entry name" value="PUMILIO HOMOLOG 3"/>
    <property type="match status" value="1"/>
</dbReference>
<accession>A0A6M2DLR2</accession>
<evidence type="ECO:0000259" key="3">
    <source>
        <dbReference type="PROSITE" id="PS50303"/>
    </source>
</evidence>
<dbReference type="InterPro" id="IPR011989">
    <property type="entry name" value="ARM-like"/>
</dbReference>
<dbReference type="InterPro" id="IPR040059">
    <property type="entry name" value="PUM3"/>
</dbReference>
<dbReference type="SUPFAM" id="SSF48371">
    <property type="entry name" value="ARM repeat"/>
    <property type="match status" value="1"/>
</dbReference>
<dbReference type="PANTHER" id="PTHR13389">
    <property type="entry name" value="PUMILIO HOMOLOG 3"/>
    <property type="match status" value="1"/>
</dbReference>
<protein>
    <submittedName>
        <fullName evidence="4">Putative puf family rna-binding protein</fullName>
    </submittedName>
</protein>
<feature type="compositionally biased region" description="Basic and acidic residues" evidence="2">
    <location>
        <begin position="7"/>
        <end position="17"/>
    </location>
</feature>
<proteinExistence type="predicted"/>
<dbReference type="PROSITE" id="PS50303">
    <property type="entry name" value="PUM_HD"/>
    <property type="match status" value="1"/>
</dbReference>
<dbReference type="GO" id="GO:0006417">
    <property type="term" value="P:regulation of translation"/>
    <property type="evidence" value="ECO:0007669"/>
    <property type="project" value="TreeGrafter"/>
</dbReference>
<dbReference type="InterPro" id="IPR016024">
    <property type="entry name" value="ARM-type_fold"/>
</dbReference>
<evidence type="ECO:0000256" key="1">
    <source>
        <dbReference type="ARBA" id="ARBA00022884"/>
    </source>
</evidence>
<reference evidence="4" key="1">
    <citation type="submission" date="2020-03" db="EMBL/GenBank/DDBJ databases">
        <title>Transcriptomic Profiling of the Digestive Tract of the Rat Flea, Xenopsylla cheopis, Following Blood Feeding and Infection with Yersinia pestis.</title>
        <authorList>
            <person name="Bland D.M."/>
            <person name="Martens C.A."/>
            <person name="Virtaneva K."/>
            <person name="Kanakabandi K."/>
            <person name="Long D."/>
            <person name="Rosenke R."/>
            <person name="Saturday G.A."/>
            <person name="Hoyt F.H."/>
            <person name="Bruno D.P."/>
            <person name="Ribeiro J.M.C."/>
            <person name="Hinnebusch J."/>
        </authorList>
    </citation>
    <scope>NUCLEOTIDE SEQUENCE</scope>
</reference>
<feature type="compositionally biased region" description="Basic residues" evidence="2">
    <location>
        <begin position="18"/>
        <end position="27"/>
    </location>
</feature>
<dbReference type="InterPro" id="IPR012959">
    <property type="entry name" value="CPL_dom"/>
</dbReference>
<evidence type="ECO:0000313" key="4">
    <source>
        <dbReference type="EMBL" id="NOV47245.1"/>
    </source>
</evidence>
<feature type="region of interest" description="Disordered" evidence="2">
    <location>
        <begin position="1"/>
        <end position="42"/>
    </location>
</feature>
<dbReference type="GO" id="GO:0003729">
    <property type="term" value="F:mRNA binding"/>
    <property type="evidence" value="ECO:0007669"/>
    <property type="project" value="TreeGrafter"/>
</dbReference>
<sequence length="620" mass="70717">MIKSKKRPSEDTSTSEKKKLKTHHSTGKQKANNIVARTKRTNNFQNKTKFNKKTHIGKGREKIFHSKGKLENDKIEDWSKFKKEKKELRLVRKKKKNEDLFEICVQVKKLGEKLRIKTCGMDERNKLCEEIHGLLKGPSGEKSRYSKLVLAHDMTRVIQVMLKYSNSTIKNEILQDLLMSIIPILESNYGHFCVRKMFKYGSGEIRRAIIDKFFGSVVKLTSHNFSNSIIDIAYVTWATNLQKNKLKQEFYGDIYRKNKDESVLTLEDTYKNSEHMKKAMLCATKANLLKIINKMLLDNALFHAVLYEFLSVCSDEDRAEFISLLCPNISTICSTKEGAKCALICLWHATNKEKKIILKNVKEHILKLAKHEHGHMLLLAILCGVDDTVLLNKILVNELVFQAVNIVQNEWGRKILLWLVAPLDTTYFHPAVIANLKDGMKSSNCKKSSEIRTQEILDNCKDALCNNISQNCSKWLTCGPIAIVTKAILKAGSGESLRAALNSIASVISSPEWKVNNETDETISGIEHAGLHMVLKKMAQYDKTQIEKNNPTFGEAVLNYLNKNVIKRWMTCNRACFILLTIIENSTDNTKQTIVELLNKSKDILKIQTHIGAKLLLKHL</sequence>
<dbReference type="AlphaFoldDB" id="A0A6M2DLR2"/>
<dbReference type="Gene3D" id="1.25.10.10">
    <property type="entry name" value="Leucine-rich Repeat Variant"/>
    <property type="match status" value="1"/>
</dbReference>